<evidence type="ECO:0000313" key="2">
    <source>
        <dbReference type="Proteomes" id="UP001139493"/>
    </source>
</evidence>
<dbReference type="RefSeq" id="WP_253835400.1">
    <property type="nucleotide sequence ID" value="NZ_JAMTCS010000005.1"/>
</dbReference>
<reference evidence="1" key="1">
    <citation type="submission" date="2022-06" db="EMBL/GenBank/DDBJ databases">
        <title>Genomic Encyclopedia of Archaeal and Bacterial Type Strains, Phase II (KMG-II): from individual species to whole genera.</title>
        <authorList>
            <person name="Goeker M."/>
        </authorList>
    </citation>
    <scope>NUCLEOTIDE SEQUENCE</scope>
    <source>
        <strain evidence="1">DSM 26652</strain>
    </source>
</reference>
<gene>
    <name evidence="1" type="ORF">APR03_002052</name>
</gene>
<organism evidence="1 2">
    <name type="scientific">Promicromonospora thailandica</name>
    <dbReference type="NCBI Taxonomy" id="765201"/>
    <lineage>
        <taxon>Bacteria</taxon>
        <taxon>Bacillati</taxon>
        <taxon>Actinomycetota</taxon>
        <taxon>Actinomycetes</taxon>
        <taxon>Micrococcales</taxon>
        <taxon>Promicromonosporaceae</taxon>
        <taxon>Promicromonospora</taxon>
    </lineage>
</organism>
<dbReference type="GO" id="GO:0016301">
    <property type="term" value="F:kinase activity"/>
    <property type="evidence" value="ECO:0007669"/>
    <property type="project" value="UniProtKB-KW"/>
</dbReference>
<dbReference type="InterPro" id="IPR027417">
    <property type="entry name" value="P-loop_NTPase"/>
</dbReference>
<keyword evidence="1" id="KW-0808">Transferase</keyword>
<dbReference type="SUPFAM" id="SSF52540">
    <property type="entry name" value="P-loop containing nucleoside triphosphate hydrolases"/>
    <property type="match status" value="1"/>
</dbReference>
<sequence>MSRPVAPEHARTVVLVGPLAAGKSTLGGLVAARLGRPFVDVDEVSWTYGQEVGWTLERLLARDEAVGWLAAEAEWEPARAHAVERVLGDHPGAVVALGAGYTSFTDAAHGERVRAALGRAGHVVHVRPSPDPARCVAVLRERARRTRGRDWLIEGHDFIAGWVADPLPAEVATATVYTDGVDPEESAEAVVRLLAEPDLADVGQLP</sequence>
<proteinExistence type="predicted"/>
<dbReference type="EMBL" id="JAMTCS010000005">
    <property type="protein sequence ID" value="MCP2264714.1"/>
    <property type="molecule type" value="Genomic_DNA"/>
</dbReference>
<keyword evidence="2" id="KW-1185">Reference proteome</keyword>
<dbReference type="Pfam" id="PF01202">
    <property type="entry name" value="SKI"/>
    <property type="match status" value="1"/>
</dbReference>
<dbReference type="AlphaFoldDB" id="A0A9X2G7M8"/>
<accession>A0A9X2G7M8</accession>
<dbReference type="Proteomes" id="UP001139493">
    <property type="component" value="Unassembled WGS sequence"/>
</dbReference>
<protein>
    <submittedName>
        <fullName evidence="1">Shikimate kinase</fullName>
    </submittedName>
</protein>
<comment type="caution">
    <text evidence="1">The sequence shown here is derived from an EMBL/GenBank/DDBJ whole genome shotgun (WGS) entry which is preliminary data.</text>
</comment>
<evidence type="ECO:0000313" key="1">
    <source>
        <dbReference type="EMBL" id="MCP2264714.1"/>
    </source>
</evidence>
<dbReference type="InterPro" id="IPR031322">
    <property type="entry name" value="Shikimate/glucono_kinase"/>
</dbReference>
<keyword evidence="1" id="KW-0418">Kinase</keyword>
<dbReference type="Gene3D" id="3.40.50.300">
    <property type="entry name" value="P-loop containing nucleotide triphosphate hydrolases"/>
    <property type="match status" value="1"/>
</dbReference>
<name>A0A9X2G7M8_9MICO</name>